<feature type="region of interest" description="Disordered" evidence="1">
    <location>
        <begin position="1"/>
        <end position="36"/>
    </location>
</feature>
<name>A0AAV7R3R9_PLEWA</name>
<comment type="caution">
    <text evidence="2">The sequence shown here is derived from an EMBL/GenBank/DDBJ whole genome shotgun (WGS) entry which is preliminary data.</text>
</comment>
<dbReference type="EMBL" id="JANPWB010000010">
    <property type="protein sequence ID" value="KAJ1145408.1"/>
    <property type="molecule type" value="Genomic_DNA"/>
</dbReference>
<gene>
    <name evidence="2" type="ORF">NDU88_011695</name>
</gene>
<accession>A0AAV7R3R9</accession>
<feature type="compositionally biased region" description="Basic and acidic residues" evidence="1">
    <location>
        <begin position="15"/>
        <end position="29"/>
    </location>
</feature>
<evidence type="ECO:0000256" key="1">
    <source>
        <dbReference type="SAM" id="MobiDB-lite"/>
    </source>
</evidence>
<keyword evidence="3" id="KW-1185">Reference proteome</keyword>
<evidence type="ECO:0000313" key="2">
    <source>
        <dbReference type="EMBL" id="KAJ1145408.1"/>
    </source>
</evidence>
<protein>
    <submittedName>
        <fullName evidence="2">Uncharacterized protein</fullName>
    </submittedName>
</protein>
<dbReference type="AlphaFoldDB" id="A0AAV7R3R9"/>
<evidence type="ECO:0000313" key="3">
    <source>
        <dbReference type="Proteomes" id="UP001066276"/>
    </source>
</evidence>
<reference evidence="2" key="1">
    <citation type="journal article" date="2022" name="bioRxiv">
        <title>Sequencing and chromosome-scale assembly of the giantPleurodeles waltlgenome.</title>
        <authorList>
            <person name="Brown T."/>
            <person name="Elewa A."/>
            <person name="Iarovenko S."/>
            <person name="Subramanian E."/>
            <person name="Araus A.J."/>
            <person name="Petzold A."/>
            <person name="Susuki M."/>
            <person name="Suzuki K.-i.T."/>
            <person name="Hayashi T."/>
            <person name="Toyoda A."/>
            <person name="Oliveira C."/>
            <person name="Osipova E."/>
            <person name="Leigh N.D."/>
            <person name="Simon A."/>
            <person name="Yun M.H."/>
        </authorList>
    </citation>
    <scope>NUCLEOTIDE SEQUENCE</scope>
    <source>
        <strain evidence="2">20211129_DDA</strain>
        <tissue evidence="2">Liver</tissue>
    </source>
</reference>
<organism evidence="2 3">
    <name type="scientific">Pleurodeles waltl</name>
    <name type="common">Iberian ribbed newt</name>
    <dbReference type="NCBI Taxonomy" id="8319"/>
    <lineage>
        <taxon>Eukaryota</taxon>
        <taxon>Metazoa</taxon>
        <taxon>Chordata</taxon>
        <taxon>Craniata</taxon>
        <taxon>Vertebrata</taxon>
        <taxon>Euteleostomi</taxon>
        <taxon>Amphibia</taxon>
        <taxon>Batrachia</taxon>
        <taxon>Caudata</taxon>
        <taxon>Salamandroidea</taxon>
        <taxon>Salamandridae</taxon>
        <taxon>Pleurodelinae</taxon>
        <taxon>Pleurodeles</taxon>
    </lineage>
</organism>
<dbReference type="Proteomes" id="UP001066276">
    <property type="component" value="Chromosome 6"/>
</dbReference>
<sequence length="82" mass="9012">MPGSPCAATAGAVTERPRGMPDTGLRTEPDSENCGGPLDLMGQLADLEGPRYNEARKRPLGEAWSRDRNQKYMVEQRSEPTH</sequence>
<proteinExistence type="predicted"/>
<feature type="region of interest" description="Disordered" evidence="1">
    <location>
        <begin position="58"/>
        <end position="82"/>
    </location>
</feature>